<dbReference type="SUPFAM" id="SSF50156">
    <property type="entry name" value="PDZ domain-like"/>
    <property type="match status" value="1"/>
</dbReference>
<dbReference type="Proteomes" id="UP000007646">
    <property type="component" value="Unassembled WGS sequence"/>
</dbReference>
<dbReference type="Ensembl" id="ENSLAFT00000004442.3">
    <property type="protein sequence ID" value="ENSLAFP00000003708.3"/>
    <property type="gene ID" value="ENSLAFG00000004441.3"/>
</dbReference>
<dbReference type="SMART" id="SM00228">
    <property type="entry name" value="PDZ"/>
    <property type="match status" value="1"/>
</dbReference>
<dbReference type="InterPro" id="IPR051741">
    <property type="entry name" value="PAR6_homolog"/>
</dbReference>
<dbReference type="InterPro" id="IPR036034">
    <property type="entry name" value="PDZ_sf"/>
</dbReference>
<feature type="compositionally biased region" description="Basic residues" evidence="1">
    <location>
        <begin position="33"/>
        <end position="47"/>
    </location>
</feature>
<sequence>PSSPALACVPPCRTSGPKPETGLSPRCEEAKHLLQHARMKARTRPLRASHDIVPTIASGSRDHRRSPALDPRVTFPSRDSPQNGNLSDSSSGESSSGLWPKQSASPLSHVRFEDESAGDVESRYLERQQQRQRQVLNSVLQAVDQGPLRSKPDLTNYVNGGERRRDAGEGALHRLAGGLHRWGLPPPPLPPPNSERKCRACGNCIEQQRPMEGRAPPNPRILQEIEAACGVEGVLAESHSSRGLSSPVRFLFAEPGLHAEWIRETHIGDTVRPEEVDSALDSTDTSHSCRTVGEELGISQPSRTRGRTRASRPREGHRLSRKMELPRGPEAQRRLPDVDHVEVGDEGKEGRGHTPAGTLCSREDAVPKPPALESKRASLGPQWQHGPGLGNPGAHLADSPPPCRTAYATTSSMNFQLSGPGRQAQVIESHESLETASSFSLEQSHAEPSAPHQAQQPVASLSSEGRVPTPPSSRKTASSPMPHRKAALAGSRRAGDHGDPGDTSLPSSRSVVPRTCERMPPQIQSRSPQVRRPLLALSTNNCNNGEPPGLQEPWGEATPEGRVERGPCSQEAEPPPENSREGGLQGFPGPAAIGTISSTGTTLSLALEEPDEGPQRTEPRSGGRVPSGASPGVSAGTQPGPQLPLLKGTKKKRQGHRLHPGGWKKVLLQPLGPEYPGPKAGLQCGSSCSPPAPNPASHTSSPKVKRIPSLQSLHLVSPSHQHRKAASFQNLYSLLSNKVDRSSLYLVGEPEDHSATGRLAKAPPRRALSVEDVGAPSLARAVGHVVEVYPDGTSQLKLQRSPEGTFGFCVASGNGRRDSGIYVQEMADASTAKLYSGLLGVGDELLEVNGAKVAGLGLAHIKELLAHAESLSVRVLRQRPVPR</sequence>
<feature type="compositionally biased region" description="Polar residues" evidence="1">
    <location>
        <begin position="77"/>
        <end position="86"/>
    </location>
</feature>
<feature type="region of interest" description="Disordered" evidence="1">
    <location>
        <begin position="272"/>
        <end position="407"/>
    </location>
</feature>
<dbReference type="PANTHER" id="PTHR14102:SF12">
    <property type="entry name" value="CDNA SEQUENCE BC034090"/>
    <property type="match status" value="1"/>
</dbReference>
<dbReference type="GeneTree" id="ENSGT00390000013003"/>
<feature type="compositionally biased region" description="Basic residues" evidence="1">
    <location>
        <begin position="648"/>
        <end position="659"/>
    </location>
</feature>
<evidence type="ECO:0000313" key="4">
    <source>
        <dbReference type="Proteomes" id="UP000007646"/>
    </source>
</evidence>
<dbReference type="HOGENOM" id="CLU_010586_0_0_1"/>
<dbReference type="GO" id="GO:0007163">
    <property type="term" value="P:establishment or maintenance of cell polarity"/>
    <property type="evidence" value="ECO:0007669"/>
    <property type="project" value="TreeGrafter"/>
</dbReference>
<protein>
    <recommendedName>
        <fullName evidence="2">PDZ domain-containing protein</fullName>
    </recommendedName>
</protein>
<feature type="region of interest" description="Disordered" evidence="1">
    <location>
        <begin position="143"/>
        <end position="165"/>
    </location>
</feature>
<dbReference type="FunCoup" id="G3SUA0">
    <property type="interactions" value="5"/>
</dbReference>
<feature type="compositionally biased region" description="Low complexity" evidence="1">
    <location>
        <begin position="87"/>
        <end position="97"/>
    </location>
</feature>
<dbReference type="InParanoid" id="G3SUA0"/>
<dbReference type="Pfam" id="PF15737">
    <property type="entry name" value="DUF4685"/>
    <property type="match status" value="1"/>
</dbReference>
<dbReference type="GO" id="GO:0005634">
    <property type="term" value="C:nucleus"/>
    <property type="evidence" value="ECO:0007669"/>
    <property type="project" value="TreeGrafter"/>
</dbReference>
<proteinExistence type="predicted"/>
<dbReference type="InterPro" id="IPR001478">
    <property type="entry name" value="PDZ"/>
</dbReference>
<dbReference type="AlphaFoldDB" id="G3SUA0"/>
<dbReference type="InterPro" id="IPR032756">
    <property type="entry name" value="DUF4685"/>
</dbReference>
<organism evidence="3 4">
    <name type="scientific">Loxodonta africana</name>
    <name type="common">African elephant</name>
    <dbReference type="NCBI Taxonomy" id="9785"/>
    <lineage>
        <taxon>Eukaryota</taxon>
        <taxon>Metazoa</taxon>
        <taxon>Chordata</taxon>
        <taxon>Craniata</taxon>
        <taxon>Vertebrata</taxon>
        <taxon>Euteleostomi</taxon>
        <taxon>Mammalia</taxon>
        <taxon>Eutheria</taxon>
        <taxon>Afrotheria</taxon>
        <taxon>Proboscidea</taxon>
        <taxon>Elephantidae</taxon>
        <taxon>Loxodonta</taxon>
    </lineage>
</organism>
<dbReference type="GO" id="GO:0060341">
    <property type="term" value="P:regulation of cellular localization"/>
    <property type="evidence" value="ECO:0007669"/>
    <property type="project" value="TreeGrafter"/>
</dbReference>
<feature type="region of interest" description="Disordered" evidence="1">
    <location>
        <begin position="1"/>
        <end position="115"/>
    </location>
</feature>
<dbReference type="OMA" id="GPGPCNK"/>
<reference evidence="3 4" key="1">
    <citation type="submission" date="2009-06" db="EMBL/GenBank/DDBJ databases">
        <title>The Genome Sequence of Loxodonta africana (African elephant).</title>
        <authorList>
            <person name="Di Palma F."/>
            <person name="Heiman D."/>
            <person name="Young S."/>
            <person name="Johnson J."/>
            <person name="Lander E.S."/>
            <person name="Lindblad-Toh K."/>
        </authorList>
    </citation>
    <scope>NUCLEOTIDE SEQUENCE [LARGE SCALE GENOMIC DNA]</scope>
    <source>
        <strain evidence="3 4">Isolate ISIS603380</strain>
    </source>
</reference>
<dbReference type="GO" id="GO:0005938">
    <property type="term" value="C:cell cortex"/>
    <property type="evidence" value="ECO:0007669"/>
    <property type="project" value="TreeGrafter"/>
</dbReference>
<evidence type="ECO:0000259" key="2">
    <source>
        <dbReference type="PROSITE" id="PS50106"/>
    </source>
</evidence>
<feature type="compositionally biased region" description="Polar residues" evidence="1">
    <location>
        <begin position="452"/>
        <end position="463"/>
    </location>
</feature>
<feature type="compositionally biased region" description="Low complexity" evidence="1">
    <location>
        <begin position="591"/>
        <end position="607"/>
    </location>
</feature>
<evidence type="ECO:0000313" key="3">
    <source>
        <dbReference type="Ensembl" id="ENSLAFP00000003708.3"/>
    </source>
</evidence>
<dbReference type="eggNOG" id="KOG3606">
    <property type="taxonomic scope" value="Eukaryota"/>
</dbReference>
<dbReference type="PANTHER" id="PTHR14102">
    <property type="entry name" value="PAR-6-RELATED"/>
    <property type="match status" value="1"/>
</dbReference>
<dbReference type="Gene3D" id="2.30.42.10">
    <property type="match status" value="1"/>
</dbReference>
<accession>G3SUA0</accession>
<feature type="domain" description="PDZ" evidence="2">
    <location>
        <begin position="795"/>
        <end position="880"/>
    </location>
</feature>
<reference evidence="3" key="3">
    <citation type="submission" date="2025-09" db="UniProtKB">
        <authorList>
            <consortium name="Ensembl"/>
        </authorList>
    </citation>
    <scope>IDENTIFICATION</scope>
    <source>
        <strain evidence="3">Isolate ISIS603380</strain>
    </source>
</reference>
<feature type="compositionally biased region" description="Basic and acidic residues" evidence="1">
    <location>
        <begin position="312"/>
        <end position="352"/>
    </location>
</feature>
<dbReference type="GO" id="GO:0007098">
    <property type="term" value="P:centrosome cycle"/>
    <property type="evidence" value="ECO:0007669"/>
    <property type="project" value="TreeGrafter"/>
</dbReference>
<dbReference type="STRING" id="9785.ENSLAFP00000003708"/>
<dbReference type="PROSITE" id="PS50106">
    <property type="entry name" value="PDZ"/>
    <property type="match status" value="1"/>
</dbReference>
<reference evidence="3" key="2">
    <citation type="submission" date="2025-08" db="UniProtKB">
        <authorList>
            <consortium name="Ensembl"/>
        </authorList>
    </citation>
    <scope>IDENTIFICATION</scope>
    <source>
        <strain evidence="3">Isolate ISIS603380</strain>
    </source>
</reference>
<name>G3SUA0_LOXAF</name>
<dbReference type="GO" id="GO:0016324">
    <property type="term" value="C:apical plasma membrane"/>
    <property type="evidence" value="ECO:0007669"/>
    <property type="project" value="TreeGrafter"/>
</dbReference>
<dbReference type="Pfam" id="PF00595">
    <property type="entry name" value="PDZ"/>
    <property type="match status" value="1"/>
</dbReference>
<feature type="compositionally biased region" description="Polar residues" evidence="1">
    <location>
        <begin position="280"/>
        <end position="289"/>
    </location>
</feature>
<evidence type="ECO:0000256" key="1">
    <source>
        <dbReference type="SAM" id="MobiDB-lite"/>
    </source>
</evidence>
<feature type="region of interest" description="Disordered" evidence="1">
    <location>
        <begin position="431"/>
        <end position="704"/>
    </location>
</feature>
<keyword evidence="4" id="KW-1185">Reference proteome</keyword>
<feature type="compositionally biased region" description="Polar residues" evidence="1">
    <location>
        <begin position="434"/>
        <end position="443"/>
    </location>
</feature>
<dbReference type="FunFam" id="2.30.42.10:FF:000215">
    <property type="entry name" value="uncharacterized protein KIAA1614 homolog"/>
    <property type="match status" value="1"/>
</dbReference>